<dbReference type="CDD" id="cd01949">
    <property type="entry name" value="GGDEF"/>
    <property type="match status" value="1"/>
</dbReference>
<organism evidence="3 4">
    <name type="scientific">Eiseniibacteriota bacterium</name>
    <dbReference type="NCBI Taxonomy" id="2212470"/>
    <lineage>
        <taxon>Bacteria</taxon>
        <taxon>Candidatus Eiseniibacteriota</taxon>
    </lineage>
</organism>
<dbReference type="NCBIfam" id="TIGR00254">
    <property type="entry name" value="GGDEF"/>
    <property type="match status" value="1"/>
</dbReference>
<feature type="compositionally biased region" description="Basic residues" evidence="1">
    <location>
        <begin position="1"/>
        <end position="12"/>
    </location>
</feature>
<dbReference type="PANTHER" id="PTHR45138">
    <property type="entry name" value="REGULATORY COMPONENTS OF SENSORY TRANSDUCTION SYSTEM"/>
    <property type="match status" value="1"/>
</dbReference>
<reference evidence="3 4" key="1">
    <citation type="journal article" date="2019" name="Nat. Microbiol.">
        <title>Mediterranean grassland soil C-N compound turnover is dependent on rainfall and depth, and is mediated by genomically divergent microorganisms.</title>
        <authorList>
            <person name="Diamond S."/>
            <person name="Andeer P.F."/>
            <person name="Li Z."/>
            <person name="Crits-Christoph A."/>
            <person name="Burstein D."/>
            <person name="Anantharaman K."/>
            <person name="Lane K.R."/>
            <person name="Thomas B.C."/>
            <person name="Pan C."/>
            <person name="Northen T.R."/>
            <person name="Banfield J.F."/>
        </authorList>
    </citation>
    <scope>NUCLEOTIDE SEQUENCE [LARGE SCALE GENOMIC DNA]</scope>
    <source>
        <strain evidence="3">WS_3</strain>
    </source>
</reference>
<dbReference type="SUPFAM" id="SSF55781">
    <property type="entry name" value="GAF domain-like"/>
    <property type="match status" value="1"/>
</dbReference>
<dbReference type="GO" id="GO:0052621">
    <property type="term" value="F:diguanylate cyclase activity"/>
    <property type="evidence" value="ECO:0007669"/>
    <property type="project" value="TreeGrafter"/>
</dbReference>
<dbReference type="Pfam" id="PF00990">
    <property type="entry name" value="GGDEF"/>
    <property type="match status" value="1"/>
</dbReference>
<dbReference type="Gene3D" id="3.30.450.40">
    <property type="match status" value="1"/>
</dbReference>
<accession>A0A538SIX2</accession>
<dbReference type="GO" id="GO:0005886">
    <property type="term" value="C:plasma membrane"/>
    <property type="evidence" value="ECO:0007669"/>
    <property type="project" value="TreeGrafter"/>
</dbReference>
<dbReference type="PROSITE" id="PS50887">
    <property type="entry name" value="GGDEF"/>
    <property type="match status" value="1"/>
</dbReference>
<dbReference type="Gene3D" id="3.30.70.270">
    <property type="match status" value="1"/>
</dbReference>
<sequence length="327" mass="34885">MNPTSRRRVTRLRRGDRTPDRPGTSRSGGHPGGAASRRRASRSLWAACEALLSAAEPRSLRRALGALQRAFGCDGVALHALGPSGDIEPWCAGGAWRTTPGDLRDCVSVPLLRGDERVGTLDLRARAGERWHPAQLGLIRTAAGALGAALGARLELQRLRHQPGRDPVTGLPDARAFHTRLGEELARARRHGLPLAVVAVDLDHFAALNSRYGREAGDAVLSEAALVFKLTLRESDLVARLGGDGFAVVLPETDAGPALRCADRIRRAVEEHRFARVGPLSVSAGVAASPRDGMEGVELLSRAEEALAVAKKSGRRRVMASAHAHVH</sequence>
<protein>
    <submittedName>
        <fullName evidence="3">GGDEF domain-containing protein</fullName>
    </submittedName>
</protein>
<dbReference type="EMBL" id="VBOT01000073">
    <property type="protein sequence ID" value="TMQ51324.1"/>
    <property type="molecule type" value="Genomic_DNA"/>
</dbReference>
<dbReference type="PANTHER" id="PTHR45138:SF9">
    <property type="entry name" value="DIGUANYLATE CYCLASE DGCM-RELATED"/>
    <property type="match status" value="1"/>
</dbReference>
<name>A0A538SIX2_UNCEI</name>
<dbReference type="InterPro" id="IPR029787">
    <property type="entry name" value="Nucleotide_cyclase"/>
</dbReference>
<dbReference type="SMART" id="SM00267">
    <property type="entry name" value="GGDEF"/>
    <property type="match status" value="1"/>
</dbReference>
<dbReference type="InterPro" id="IPR000160">
    <property type="entry name" value="GGDEF_dom"/>
</dbReference>
<feature type="region of interest" description="Disordered" evidence="1">
    <location>
        <begin position="1"/>
        <end position="38"/>
    </location>
</feature>
<evidence type="ECO:0000256" key="1">
    <source>
        <dbReference type="SAM" id="MobiDB-lite"/>
    </source>
</evidence>
<dbReference type="AlphaFoldDB" id="A0A538SIX2"/>
<comment type="caution">
    <text evidence="3">The sequence shown here is derived from an EMBL/GenBank/DDBJ whole genome shotgun (WGS) entry which is preliminary data.</text>
</comment>
<evidence type="ECO:0000313" key="3">
    <source>
        <dbReference type="EMBL" id="TMQ51324.1"/>
    </source>
</evidence>
<proteinExistence type="predicted"/>
<feature type="domain" description="GGDEF" evidence="2">
    <location>
        <begin position="193"/>
        <end position="323"/>
    </location>
</feature>
<dbReference type="InterPro" id="IPR043128">
    <property type="entry name" value="Rev_trsase/Diguanyl_cyclase"/>
</dbReference>
<dbReference type="SUPFAM" id="SSF55073">
    <property type="entry name" value="Nucleotide cyclase"/>
    <property type="match status" value="1"/>
</dbReference>
<dbReference type="InterPro" id="IPR050469">
    <property type="entry name" value="Diguanylate_Cyclase"/>
</dbReference>
<evidence type="ECO:0000313" key="4">
    <source>
        <dbReference type="Proteomes" id="UP000320184"/>
    </source>
</evidence>
<gene>
    <name evidence="3" type="ORF">E6K73_06075</name>
</gene>
<dbReference type="GO" id="GO:1902201">
    <property type="term" value="P:negative regulation of bacterial-type flagellum-dependent cell motility"/>
    <property type="evidence" value="ECO:0007669"/>
    <property type="project" value="TreeGrafter"/>
</dbReference>
<dbReference type="Proteomes" id="UP000320184">
    <property type="component" value="Unassembled WGS sequence"/>
</dbReference>
<dbReference type="GO" id="GO:0043709">
    <property type="term" value="P:cell adhesion involved in single-species biofilm formation"/>
    <property type="evidence" value="ECO:0007669"/>
    <property type="project" value="TreeGrafter"/>
</dbReference>
<dbReference type="InterPro" id="IPR029016">
    <property type="entry name" value="GAF-like_dom_sf"/>
</dbReference>
<evidence type="ECO:0000259" key="2">
    <source>
        <dbReference type="PROSITE" id="PS50887"/>
    </source>
</evidence>